<dbReference type="AlphaFoldDB" id="A0A0F9WB32"/>
<organism evidence="1">
    <name type="scientific">marine sediment metagenome</name>
    <dbReference type="NCBI Taxonomy" id="412755"/>
    <lineage>
        <taxon>unclassified sequences</taxon>
        <taxon>metagenomes</taxon>
        <taxon>ecological metagenomes</taxon>
    </lineage>
</organism>
<gene>
    <name evidence="1" type="ORF">LCGC14_0381950</name>
</gene>
<dbReference type="EMBL" id="LAZR01000312">
    <property type="protein sequence ID" value="KKN75343.1"/>
    <property type="molecule type" value="Genomic_DNA"/>
</dbReference>
<comment type="caution">
    <text evidence="1">The sequence shown here is derived from an EMBL/GenBank/DDBJ whole genome shotgun (WGS) entry which is preliminary data.</text>
</comment>
<protein>
    <recommendedName>
        <fullName evidence="2">ArnR1-like winged helix-turn-helix domain-containing protein</fullName>
    </recommendedName>
</protein>
<proteinExistence type="predicted"/>
<accession>A0A0F9WB32</accession>
<sequence length="88" mass="9442">MIELRALDFAVLEEIEFGNQNGFRPSVASLSGDLETRVGLIDTSLGDLVRKGLITGKGSVETKRYEITPKGQERVLAGPSIIPSVKVG</sequence>
<reference evidence="1" key="1">
    <citation type="journal article" date="2015" name="Nature">
        <title>Complex archaea that bridge the gap between prokaryotes and eukaryotes.</title>
        <authorList>
            <person name="Spang A."/>
            <person name="Saw J.H."/>
            <person name="Jorgensen S.L."/>
            <person name="Zaremba-Niedzwiedzka K."/>
            <person name="Martijn J."/>
            <person name="Lind A.E."/>
            <person name="van Eijk R."/>
            <person name="Schleper C."/>
            <person name="Guy L."/>
            <person name="Ettema T.J."/>
        </authorList>
    </citation>
    <scope>NUCLEOTIDE SEQUENCE</scope>
</reference>
<name>A0A0F9WB32_9ZZZZ</name>
<evidence type="ECO:0008006" key="2">
    <source>
        <dbReference type="Google" id="ProtNLM"/>
    </source>
</evidence>
<evidence type="ECO:0000313" key="1">
    <source>
        <dbReference type="EMBL" id="KKN75343.1"/>
    </source>
</evidence>